<feature type="region of interest" description="Disordered" evidence="1">
    <location>
        <begin position="105"/>
        <end position="136"/>
    </location>
</feature>
<protein>
    <submittedName>
        <fullName evidence="2">DUF1840 domain-containing protein</fullName>
    </submittedName>
</protein>
<dbReference type="InterPro" id="IPR014991">
    <property type="entry name" value="DUF1840"/>
</dbReference>
<dbReference type="EMBL" id="QPGA01000008">
    <property type="protein sequence ID" value="RDE51342.1"/>
    <property type="molecule type" value="Genomic_DNA"/>
</dbReference>
<organism evidence="2 3">
    <name type="scientific">Candidatus Accumulibacter meliphilus</name>
    <dbReference type="NCBI Taxonomy" id="2211374"/>
    <lineage>
        <taxon>Bacteria</taxon>
        <taxon>Pseudomonadati</taxon>
        <taxon>Pseudomonadota</taxon>
        <taxon>Betaproteobacteria</taxon>
        <taxon>Candidatus Accumulibacter</taxon>
    </lineage>
</organism>
<proteinExistence type="predicted"/>
<comment type="caution">
    <text evidence="2">The sequence shown here is derived from an EMBL/GenBank/DDBJ whole genome shotgun (WGS) entry which is preliminary data.</text>
</comment>
<dbReference type="AlphaFoldDB" id="A0A369XRE7"/>
<evidence type="ECO:0000313" key="2">
    <source>
        <dbReference type="EMBL" id="RDE51342.1"/>
    </source>
</evidence>
<evidence type="ECO:0000256" key="1">
    <source>
        <dbReference type="SAM" id="MobiDB-lite"/>
    </source>
</evidence>
<dbReference type="Proteomes" id="UP000253831">
    <property type="component" value="Unassembled WGS sequence"/>
</dbReference>
<sequence length="167" mass="17962">MGAVYTTCTTSIRRKLSDRNPCSARAIVLSCGSDDNRQYSTPPQGQPSMLVKFNSNTSGQIMMFAPAARQLLEILHKDCTARGVITTEQLAEAIERLQAAVAGGRRGGGEALPAQATASEKADGSDADHPEDGPPIGLAQRAFPLIELLEWTQKEDGFILWEAAKDF</sequence>
<evidence type="ECO:0000313" key="3">
    <source>
        <dbReference type="Proteomes" id="UP000253831"/>
    </source>
</evidence>
<accession>A0A369XRE7</accession>
<dbReference type="Pfam" id="PF08895">
    <property type="entry name" value="DUF1840"/>
    <property type="match status" value="1"/>
</dbReference>
<reference evidence="2 3" key="1">
    <citation type="submission" date="2018-05" db="EMBL/GenBank/DDBJ databases">
        <title>Integrated omic analyses show evidence that a Ca. Accumulibacter phosphatis strain performs denitrification under micro-aerobic conditions.</title>
        <authorList>
            <person name="Camejo P.Y."/>
            <person name="Katherine M.D."/>
            <person name="Daniel N.R."/>
        </authorList>
    </citation>
    <scope>NUCLEOTIDE SEQUENCE [LARGE SCALE GENOMIC DNA]</scope>
    <source>
        <strain evidence="2">UW-LDO-IC</strain>
    </source>
</reference>
<name>A0A369XRE7_9PROT</name>
<feature type="compositionally biased region" description="Basic and acidic residues" evidence="1">
    <location>
        <begin position="120"/>
        <end position="132"/>
    </location>
</feature>
<gene>
    <name evidence="2" type="ORF">DVS81_06475</name>
</gene>